<organism evidence="1 2">
    <name type="scientific">Paenibacillus aurantius</name>
    <dbReference type="NCBI Taxonomy" id="2918900"/>
    <lineage>
        <taxon>Bacteria</taxon>
        <taxon>Bacillati</taxon>
        <taxon>Bacillota</taxon>
        <taxon>Bacilli</taxon>
        <taxon>Bacillales</taxon>
        <taxon>Paenibacillaceae</taxon>
        <taxon>Paenibacillus</taxon>
    </lineage>
</organism>
<gene>
    <name evidence="1" type="ORF">MJA45_04090</name>
</gene>
<dbReference type="KEGG" id="paun:MJA45_04090"/>
<sequence length="202" mass="23779">MKRFPDAAQEIRQRAVEDGSYYLIPYREVGAFREREALYAELNSHELCWTDSPPASLPEFTSLIQRQWARFAELASRSEEVYVLEAVLFQHQIHDMLGHYQASDRLIKEHIRGIADRIAALNPVLLYLTHPSVREQQIWISSIRSRPRFATESNIRFMENRKRIELSLLDKLPFPAYIIENPSLDWDDVMNQMVRTVDQAYK</sequence>
<proteinExistence type="predicted"/>
<dbReference type="RefSeq" id="WP_315606017.1">
    <property type="nucleotide sequence ID" value="NZ_CP130318.1"/>
</dbReference>
<name>A0AA96RII6_9BACL</name>
<accession>A0AA96RII6</accession>
<keyword evidence="2" id="KW-1185">Reference proteome</keyword>
<dbReference type="Proteomes" id="UP001305702">
    <property type="component" value="Chromosome"/>
</dbReference>
<dbReference type="AlphaFoldDB" id="A0AA96RII6"/>
<evidence type="ECO:0000313" key="2">
    <source>
        <dbReference type="Proteomes" id="UP001305702"/>
    </source>
</evidence>
<protein>
    <submittedName>
        <fullName evidence="1">Uncharacterized protein</fullName>
    </submittedName>
</protein>
<evidence type="ECO:0000313" key="1">
    <source>
        <dbReference type="EMBL" id="WNQ12239.1"/>
    </source>
</evidence>
<dbReference type="EMBL" id="CP130318">
    <property type="protein sequence ID" value="WNQ12239.1"/>
    <property type="molecule type" value="Genomic_DNA"/>
</dbReference>
<reference evidence="1 2" key="1">
    <citation type="submission" date="2022-02" db="EMBL/GenBank/DDBJ databases">
        <title>Paenibacillus sp. MBLB1776 Whole Genome Shotgun Sequencing.</title>
        <authorList>
            <person name="Hwang C.Y."/>
            <person name="Cho E.-S."/>
            <person name="Seo M.-J."/>
        </authorList>
    </citation>
    <scope>NUCLEOTIDE SEQUENCE [LARGE SCALE GENOMIC DNA]</scope>
    <source>
        <strain evidence="1 2">MBLB1776</strain>
    </source>
</reference>